<dbReference type="CDD" id="cd05233">
    <property type="entry name" value="SDR_c"/>
    <property type="match status" value="1"/>
</dbReference>
<dbReference type="Gene3D" id="3.40.50.720">
    <property type="entry name" value="NAD(P)-binding Rossmann-like Domain"/>
    <property type="match status" value="1"/>
</dbReference>
<evidence type="ECO:0000259" key="3">
    <source>
        <dbReference type="SMART" id="SM00822"/>
    </source>
</evidence>
<sequence length="285" mass="30639">MAFPSPTQAFHTSAYPAIDPTLAALSTKGKNIVITGGGAGIGSEIAKAFAQSGATSIALLGRTEKTLLATKQAIEDEFKATAVRTYVADITSAKDLDHGISAHAKEFGKFHVLVANAGFLPLGQSIVDSTPDEWYEGFEVNVKGNYNLVRAFLPHANADAAVLSINTVLSQMAYIPGMSSYSASKIATAKLFEYLHYEHPELFVLSIHPGSIKTAMNAKAVGTGKPYPYDNIDLPASFLVWAASDKAKFLNGKFVWAQWDVEELNEMAETIKGTEKFTFGLLGWP</sequence>
<comment type="similarity">
    <text evidence="1">Belongs to the short-chain dehydrogenases/reductases (SDR) family.</text>
</comment>
<dbReference type="InterPro" id="IPR036291">
    <property type="entry name" value="NAD(P)-bd_dom_sf"/>
</dbReference>
<evidence type="ECO:0000313" key="5">
    <source>
        <dbReference type="Proteomes" id="UP001310594"/>
    </source>
</evidence>
<dbReference type="GO" id="GO:0016491">
    <property type="term" value="F:oxidoreductase activity"/>
    <property type="evidence" value="ECO:0007669"/>
    <property type="project" value="UniProtKB-KW"/>
</dbReference>
<dbReference type="SUPFAM" id="SSF51735">
    <property type="entry name" value="NAD(P)-binding Rossmann-fold domains"/>
    <property type="match status" value="1"/>
</dbReference>
<dbReference type="EMBL" id="JAVRQU010000012">
    <property type="protein sequence ID" value="KAK5696623.1"/>
    <property type="molecule type" value="Genomic_DNA"/>
</dbReference>
<name>A0AAN7VPC9_9PEZI</name>
<dbReference type="PANTHER" id="PTHR44196:SF1">
    <property type="entry name" value="DEHYDROGENASE_REDUCTASE SDR FAMILY MEMBER 7B"/>
    <property type="match status" value="1"/>
</dbReference>
<comment type="caution">
    <text evidence="4">The sequence shown here is derived from an EMBL/GenBank/DDBJ whole genome shotgun (WGS) entry which is preliminary data.</text>
</comment>
<accession>A0AAN7VPC9</accession>
<dbReference type="InterPro" id="IPR002347">
    <property type="entry name" value="SDR_fam"/>
</dbReference>
<dbReference type="Proteomes" id="UP001310594">
    <property type="component" value="Unassembled WGS sequence"/>
</dbReference>
<dbReference type="AlphaFoldDB" id="A0AAN7VPC9"/>
<organism evidence="4 5">
    <name type="scientific">Elasticomyces elasticus</name>
    <dbReference type="NCBI Taxonomy" id="574655"/>
    <lineage>
        <taxon>Eukaryota</taxon>
        <taxon>Fungi</taxon>
        <taxon>Dikarya</taxon>
        <taxon>Ascomycota</taxon>
        <taxon>Pezizomycotina</taxon>
        <taxon>Dothideomycetes</taxon>
        <taxon>Dothideomycetidae</taxon>
        <taxon>Mycosphaerellales</taxon>
        <taxon>Teratosphaeriaceae</taxon>
        <taxon>Elasticomyces</taxon>
    </lineage>
</organism>
<gene>
    <name evidence="4" type="ORF">LTR97_007927</name>
</gene>
<protein>
    <recommendedName>
        <fullName evidence="3">Ketoreductase domain-containing protein</fullName>
    </recommendedName>
</protein>
<reference evidence="4" key="1">
    <citation type="submission" date="2023-08" db="EMBL/GenBank/DDBJ databases">
        <title>Black Yeasts Isolated from many extreme environments.</title>
        <authorList>
            <person name="Coleine C."/>
            <person name="Stajich J.E."/>
            <person name="Selbmann L."/>
        </authorList>
    </citation>
    <scope>NUCLEOTIDE SEQUENCE</scope>
    <source>
        <strain evidence="4">CCFEE 5810</strain>
    </source>
</reference>
<dbReference type="GO" id="GO:0016020">
    <property type="term" value="C:membrane"/>
    <property type="evidence" value="ECO:0007669"/>
    <property type="project" value="TreeGrafter"/>
</dbReference>
<dbReference type="SMART" id="SM00822">
    <property type="entry name" value="PKS_KR"/>
    <property type="match status" value="1"/>
</dbReference>
<dbReference type="InterPro" id="IPR057326">
    <property type="entry name" value="KR_dom"/>
</dbReference>
<evidence type="ECO:0000256" key="2">
    <source>
        <dbReference type="ARBA" id="ARBA00023002"/>
    </source>
</evidence>
<dbReference type="PANTHER" id="PTHR44196">
    <property type="entry name" value="DEHYDROGENASE/REDUCTASE SDR FAMILY MEMBER 7B"/>
    <property type="match status" value="1"/>
</dbReference>
<evidence type="ECO:0000256" key="1">
    <source>
        <dbReference type="ARBA" id="ARBA00006484"/>
    </source>
</evidence>
<dbReference type="Pfam" id="PF00106">
    <property type="entry name" value="adh_short"/>
    <property type="match status" value="1"/>
</dbReference>
<proteinExistence type="inferred from homology"/>
<feature type="domain" description="Ketoreductase" evidence="3">
    <location>
        <begin position="30"/>
        <end position="215"/>
    </location>
</feature>
<keyword evidence="2" id="KW-0560">Oxidoreductase</keyword>
<dbReference type="PRINTS" id="PR00081">
    <property type="entry name" value="GDHRDH"/>
</dbReference>
<evidence type="ECO:0000313" key="4">
    <source>
        <dbReference type="EMBL" id="KAK5696623.1"/>
    </source>
</evidence>